<proteinExistence type="predicted"/>
<name>A0AAV9QRU0_9TELE</name>
<feature type="compositionally biased region" description="Basic and acidic residues" evidence="1">
    <location>
        <begin position="107"/>
        <end position="117"/>
    </location>
</feature>
<protein>
    <submittedName>
        <fullName evidence="2">Uncharacterized protein</fullName>
    </submittedName>
</protein>
<feature type="compositionally biased region" description="Low complexity" evidence="1">
    <location>
        <begin position="82"/>
        <end position="92"/>
    </location>
</feature>
<dbReference type="AlphaFoldDB" id="A0AAV9QRU0"/>
<evidence type="ECO:0000313" key="2">
    <source>
        <dbReference type="EMBL" id="KAK5600181.1"/>
    </source>
</evidence>
<dbReference type="Proteomes" id="UP001311232">
    <property type="component" value="Unassembled WGS sequence"/>
</dbReference>
<dbReference type="EMBL" id="JAHHUM010002896">
    <property type="protein sequence ID" value="KAK5600181.1"/>
    <property type="molecule type" value="Genomic_DNA"/>
</dbReference>
<sequence length="117" mass="13078">MKVLERLLLTKVTKQVTRPDAHNSPEKTKNNPNRAGGGGLGRRARDKNQNKVQAGDQEVSPCRHKVQAGDQDVAPSQAQSSGGRQDLQQRVLGGRRRSGGRQRHRDRRDLGGRRRRN</sequence>
<keyword evidence="3" id="KW-1185">Reference proteome</keyword>
<comment type="caution">
    <text evidence="2">The sequence shown here is derived from an EMBL/GenBank/DDBJ whole genome shotgun (WGS) entry which is preliminary data.</text>
</comment>
<organism evidence="2 3">
    <name type="scientific">Crenichthys baileyi</name>
    <name type="common">White River springfish</name>
    <dbReference type="NCBI Taxonomy" id="28760"/>
    <lineage>
        <taxon>Eukaryota</taxon>
        <taxon>Metazoa</taxon>
        <taxon>Chordata</taxon>
        <taxon>Craniata</taxon>
        <taxon>Vertebrata</taxon>
        <taxon>Euteleostomi</taxon>
        <taxon>Actinopterygii</taxon>
        <taxon>Neopterygii</taxon>
        <taxon>Teleostei</taxon>
        <taxon>Neoteleostei</taxon>
        <taxon>Acanthomorphata</taxon>
        <taxon>Ovalentaria</taxon>
        <taxon>Atherinomorphae</taxon>
        <taxon>Cyprinodontiformes</taxon>
        <taxon>Goodeidae</taxon>
        <taxon>Crenichthys</taxon>
    </lineage>
</organism>
<feature type="region of interest" description="Disordered" evidence="1">
    <location>
        <begin position="1"/>
        <end position="117"/>
    </location>
</feature>
<feature type="compositionally biased region" description="Basic residues" evidence="1">
    <location>
        <begin position="93"/>
        <end position="106"/>
    </location>
</feature>
<gene>
    <name evidence="2" type="ORF">CRENBAI_006697</name>
</gene>
<evidence type="ECO:0000256" key="1">
    <source>
        <dbReference type="SAM" id="MobiDB-lite"/>
    </source>
</evidence>
<reference evidence="2 3" key="1">
    <citation type="submission" date="2021-06" db="EMBL/GenBank/DDBJ databases">
        <authorList>
            <person name="Palmer J.M."/>
        </authorList>
    </citation>
    <scope>NUCLEOTIDE SEQUENCE [LARGE SCALE GENOMIC DNA]</scope>
    <source>
        <strain evidence="2 3">MEX-2019</strain>
        <tissue evidence="2">Muscle</tissue>
    </source>
</reference>
<evidence type="ECO:0000313" key="3">
    <source>
        <dbReference type="Proteomes" id="UP001311232"/>
    </source>
</evidence>
<accession>A0AAV9QRU0</accession>
<feature type="compositionally biased region" description="Basic and acidic residues" evidence="1">
    <location>
        <begin position="17"/>
        <end position="29"/>
    </location>
</feature>